<proteinExistence type="predicted"/>
<dbReference type="STRING" id="1423777.FD46_GL001483"/>
<dbReference type="Proteomes" id="UP000051686">
    <property type="component" value="Unassembled WGS sequence"/>
</dbReference>
<gene>
    <name evidence="1" type="ORF">FD46_GL001483</name>
</gene>
<dbReference type="AlphaFoldDB" id="A0A0R1MEP6"/>
<organism evidence="1 2">
    <name type="scientific">Liquorilactobacillus oeni DSM 19972</name>
    <dbReference type="NCBI Taxonomy" id="1423777"/>
    <lineage>
        <taxon>Bacteria</taxon>
        <taxon>Bacillati</taxon>
        <taxon>Bacillota</taxon>
        <taxon>Bacilli</taxon>
        <taxon>Lactobacillales</taxon>
        <taxon>Lactobacillaceae</taxon>
        <taxon>Liquorilactobacillus</taxon>
    </lineage>
</organism>
<reference evidence="1 2" key="1">
    <citation type="journal article" date="2015" name="Genome Announc.">
        <title>Expanding the biotechnology potential of lactobacilli through comparative genomics of 213 strains and associated genera.</title>
        <authorList>
            <person name="Sun Z."/>
            <person name="Harris H.M."/>
            <person name="McCann A."/>
            <person name="Guo C."/>
            <person name="Argimon S."/>
            <person name="Zhang W."/>
            <person name="Yang X."/>
            <person name="Jeffery I.B."/>
            <person name="Cooney J.C."/>
            <person name="Kagawa T.F."/>
            <person name="Liu W."/>
            <person name="Song Y."/>
            <person name="Salvetti E."/>
            <person name="Wrobel A."/>
            <person name="Rasinkangas P."/>
            <person name="Parkhill J."/>
            <person name="Rea M.C."/>
            <person name="O'Sullivan O."/>
            <person name="Ritari J."/>
            <person name="Douillard F.P."/>
            <person name="Paul Ross R."/>
            <person name="Yang R."/>
            <person name="Briner A.E."/>
            <person name="Felis G.E."/>
            <person name="de Vos W.M."/>
            <person name="Barrangou R."/>
            <person name="Klaenhammer T.R."/>
            <person name="Caufield P.W."/>
            <person name="Cui Y."/>
            <person name="Zhang H."/>
            <person name="O'Toole P.W."/>
        </authorList>
    </citation>
    <scope>NUCLEOTIDE SEQUENCE [LARGE SCALE GENOMIC DNA]</scope>
    <source>
        <strain evidence="1 2">DSM 19972</strain>
    </source>
</reference>
<dbReference type="EMBL" id="AZEH01000039">
    <property type="protein sequence ID" value="KRL04356.1"/>
    <property type="molecule type" value="Genomic_DNA"/>
</dbReference>
<dbReference type="AntiFam" id="ANF00057">
    <property type="entry name" value="Translation of E. coli type CRISPR repeat"/>
</dbReference>
<dbReference type="PATRIC" id="fig|1423777.3.peg.1532"/>
<accession>A0A0R1MEP6</accession>
<name>A0A0R1MEP6_9LACO</name>
<protein>
    <submittedName>
        <fullName evidence="1">Uncharacterized protein</fullName>
    </submittedName>
</protein>
<dbReference type="AntiFam" id="ANF00006">
    <property type="entry name" value="Translation of CRISPR region"/>
</dbReference>
<keyword evidence="2" id="KW-1185">Reference proteome</keyword>
<sequence>MGNTGKCDYCKSVKQDHPHIRGEYKEKIPDKMAIKGSPPHTWGIQGYIKRKTGIIRITPTYVGNTINEVTLTSSGKDHPHIRGEYQKALKESNATKGSPPHTWGILNLLDDPPFIFRITPTYVGNTIIRNVELYIRWDHPHIRGEYSAYADLTQDGTGSPPHTWGIHLYRI</sequence>
<comment type="caution">
    <text evidence="1">The sequence shown here is derived from an EMBL/GenBank/DDBJ whole genome shotgun (WGS) entry which is preliminary data.</text>
</comment>
<evidence type="ECO:0000313" key="2">
    <source>
        <dbReference type="Proteomes" id="UP000051686"/>
    </source>
</evidence>
<evidence type="ECO:0000313" key="1">
    <source>
        <dbReference type="EMBL" id="KRL04356.1"/>
    </source>
</evidence>